<feature type="transmembrane region" description="Helical" evidence="8">
    <location>
        <begin position="433"/>
        <end position="459"/>
    </location>
</feature>
<feature type="compositionally biased region" description="Basic and acidic residues" evidence="7">
    <location>
        <begin position="650"/>
        <end position="662"/>
    </location>
</feature>
<dbReference type="Pfam" id="PF01733">
    <property type="entry name" value="Nucleoside_tran"/>
    <property type="match status" value="1"/>
</dbReference>
<reference evidence="9" key="1">
    <citation type="submission" date="2020-05" db="EMBL/GenBank/DDBJ databases">
        <title>Mycena genomes resolve the evolution of fungal bioluminescence.</title>
        <authorList>
            <person name="Tsai I.J."/>
        </authorList>
    </citation>
    <scope>NUCLEOTIDE SEQUENCE</scope>
    <source>
        <strain evidence="9">CCC161011</strain>
    </source>
</reference>
<keyword evidence="5 8" id="KW-1133">Transmembrane helix</keyword>
<keyword evidence="4 8" id="KW-0812">Transmembrane</keyword>
<evidence type="ECO:0000256" key="2">
    <source>
        <dbReference type="ARBA" id="ARBA00007965"/>
    </source>
</evidence>
<feature type="transmembrane region" description="Helical" evidence="8">
    <location>
        <begin position="471"/>
        <end position="492"/>
    </location>
</feature>
<evidence type="ECO:0000256" key="6">
    <source>
        <dbReference type="ARBA" id="ARBA00023136"/>
    </source>
</evidence>
<feature type="transmembrane region" description="Helical" evidence="8">
    <location>
        <begin position="754"/>
        <end position="772"/>
    </location>
</feature>
<organism evidence="9 10">
    <name type="scientific">Mycena venus</name>
    <dbReference type="NCBI Taxonomy" id="2733690"/>
    <lineage>
        <taxon>Eukaryota</taxon>
        <taxon>Fungi</taxon>
        <taxon>Dikarya</taxon>
        <taxon>Basidiomycota</taxon>
        <taxon>Agaricomycotina</taxon>
        <taxon>Agaricomycetes</taxon>
        <taxon>Agaricomycetidae</taxon>
        <taxon>Agaricales</taxon>
        <taxon>Marasmiineae</taxon>
        <taxon>Mycenaceae</taxon>
        <taxon>Mycena</taxon>
    </lineage>
</organism>
<keyword evidence="6 8" id="KW-0472">Membrane</keyword>
<gene>
    <name evidence="9" type="ORF">MVEN_01277200</name>
</gene>
<comment type="caution">
    <text evidence="9">The sequence shown here is derived from an EMBL/GenBank/DDBJ whole genome shotgun (WGS) entry which is preliminary data.</text>
</comment>
<evidence type="ECO:0000256" key="3">
    <source>
        <dbReference type="ARBA" id="ARBA00022448"/>
    </source>
</evidence>
<comment type="subcellular location">
    <subcellularLocation>
        <location evidence="1">Membrane</location>
        <topology evidence="1">Multi-pass membrane protein</topology>
    </subcellularLocation>
</comment>
<name>A0A8H6Y772_9AGAR</name>
<feature type="region of interest" description="Disordered" evidence="7">
    <location>
        <begin position="650"/>
        <end position="670"/>
    </location>
</feature>
<comment type="similarity">
    <text evidence="2">Belongs to the SLC29A/ENT transporter (TC 2.A.57) family.</text>
</comment>
<evidence type="ECO:0000256" key="4">
    <source>
        <dbReference type="ARBA" id="ARBA00022692"/>
    </source>
</evidence>
<dbReference type="InterPro" id="IPR036259">
    <property type="entry name" value="MFS_trans_sf"/>
</dbReference>
<dbReference type="GO" id="GO:0000329">
    <property type="term" value="C:fungal-type vacuole membrane"/>
    <property type="evidence" value="ECO:0007669"/>
    <property type="project" value="TreeGrafter"/>
</dbReference>
<feature type="transmembrane region" description="Helical" evidence="8">
    <location>
        <begin position="529"/>
        <end position="560"/>
    </location>
</feature>
<feature type="transmembrane region" description="Helical" evidence="8">
    <location>
        <begin position="834"/>
        <end position="857"/>
    </location>
</feature>
<keyword evidence="10" id="KW-1185">Reference proteome</keyword>
<keyword evidence="3" id="KW-0813">Transport</keyword>
<feature type="transmembrane region" description="Helical" evidence="8">
    <location>
        <begin position="504"/>
        <end position="523"/>
    </location>
</feature>
<dbReference type="OrthoDB" id="10261753at2759"/>
<dbReference type="GO" id="GO:0015205">
    <property type="term" value="F:nucleobase transmembrane transporter activity"/>
    <property type="evidence" value="ECO:0007669"/>
    <property type="project" value="TreeGrafter"/>
</dbReference>
<feature type="transmembrane region" description="Helical" evidence="8">
    <location>
        <begin position="613"/>
        <end position="634"/>
    </location>
</feature>
<dbReference type="InterPro" id="IPR002259">
    <property type="entry name" value="Eqnu_transpt"/>
</dbReference>
<evidence type="ECO:0000256" key="1">
    <source>
        <dbReference type="ARBA" id="ARBA00004141"/>
    </source>
</evidence>
<evidence type="ECO:0000313" key="10">
    <source>
        <dbReference type="Proteomes" id="UP000620124"/>
    </source>
</evidence>
<feature type="transmembrane region" description="Helical" evidence="8">
    <location>
        <begin position="572"/>
        <end position="593"/>
    </location>
</feature>
<accession>A0A8H6Y772</accession>
<dbReference type="AlphaFoldDB" id="A0A8H6Y772"/>
<dbReference type="Proteomes" id="UP000620124">
    <property type="component" value="Unassembled WGS sequence"/>
</dbReference>
<protein>
    <submittedName>
        <fullName evidence="9">Nucleoside transporter</fullName>
    </submittedName>
</protein>
<evidence type="ECO:0000256" key="8">
    <source>
        <dbReference type="SAM" id="Phobius"/>
    </source>
</evidence>
<feature type="transmembrane region" description="Helical" evidence="8">
    <location>
        <begin position="721"/>
        <end position="742"/>
    </location>
</feature>
<evidence type="ECO:0000256" key="7">
    <source>
        <dbReference type="SAM" id="MobiDB-lite"/>
    </source>
</evidence>
<feature type="transmembrane region" description="Helical" evidence="8">
    <location>
        <begin position="792"/>
        <end position="813"/>
    </location>
</feature>
<dbReference type="SUPFAM" id="SSF103473">
    <property type="entry name" value="MFS general substrate transporter"/>
    <property type="match status" value="1"/>
</dbReference>
<sequence length="870" mass="97783">MPTAVVPKAPLTDFLKKKLHEGTRIPWTKNFDHLRRVPRHLKKNAKYLHDSFDPEKKYSFHIPKERIKFWNIVPGDQVRIRGRYGNRLREVFRIRRLENIVEFPLKMPRGVNPAPPAYSYASCQLFMGEYEFPPLPGSTEPRRLPVFAERLGTTPPVYNHVLHRWEWKRFATRTTPVLPDHKGEHILIPWPEEPEKPAPGPVGLYDTPKEEVTKVTYVPPSFSSNLSAPLPRVPTEDEYIAGMSHPTKKPWFGTSPPVEMYLHRELTNPHSRAKKMKRWQSHQAYKKSLLNDYITAEMRELNGRSTKEARAEATFKWREKLSAEEEAERRRRWLTLAVAEKAKKKQARKTRREAKRRDQLTKLELLEAPNQRASQPTTTHWTMSPHSPEALYHAIPQAPVAANPVVLPDPELEESHDSIASDLAPEVIVDSRIWWIHFVLGCAVLLPWNVMITATPFFLTRLANSPHQLAFSSYLSCTFTASNFIFLARATITSRQSSPSRRTLITILCLSCLTLLLTISTFIHTSPGFFFAFVLLNGICQAALGAYLQTATIVIASLFGPTAVQALIAGQAAVAVAVSGVQFFSALASVWGLSREKISTYVSTGEPEERSAFIFFGLSTVFLIVSAAAHGWLVTMPAYKAVAGSLEQQKDVSRDGSSDELRGLVSSGRNEESDEKGQLLRVAKANVIYEVAVFLVFLTTLAVYPPITISILPTNPDTHPLLFSAIHFLIFNIGDFIGRYVCSFPRLLVWSAKRLLTFSLARTLFIPLFLMCNVQRPSATGIPSSPIINSDFVFLFILFFFGMSNGYISSLCLMAAPSLEHNPRLQGRRKDVDVAATVSQFCLVGGLVLGSICSFAVRAAVCECNPFIDR</sequence>
<evidence type="ECO:0000256" key="5">
    <source>
        <dbReference type="ARBA" id="ARBA00022989"/>
    </source>
</evidence>
<proteinExistence type="inferred from homology"/>
<dbReference type="GO" id="GO:0034257">
    <property type="term" value="F:nicotinamide riboside transmembrane transporter activity"/>
    <property type="evidence" value="ECO:0007669"/>
    <property type="project" value="TreeGrafter"/>
</dbReference>
<dbReference type="GO" id="GO:0005886">
    <property type="term" value="C:plasma membrane"/>
    <property type="evidence" value="ECO:0007669"/>
    <property type="project" value="TreeGrafter"/>
</dbReference>
<evidence type="ECO:0000313" key="9">
    <source>
        <dbReference type="EMBL" id="KAF7353092.1"/>
    </source>
</evidence>
<feature type="transmembrane region" description="Helical" evidence="8">
    <location>
        <begin position="687"/>
        <end position="709"/>
    </location>
</feature>
<dbReference type="EMBL" id="JACAZI010000009">
    <property type="protein sequence ID" value="KAF7353092.1"/>
    <property type="molecule type" value="Genomic_DNA"/>
</dbReference>
<dbReference type="PANTHER" id="PTHR10332:SF88">
    <property type="entry name" value="EQUILIBRATIVE NUCLEOSIDE TRANSPORTER 1, ISOFORM A"/>
    <property type="match status" value="1"/>
</dbReference>
<dbReference type="PANTHER" id="PTHR10332">
    <property type="entry name" value="EQUILIBRATIVE NUCLEOSIDE TRANSPORTER"/>
    <property type="match status" value="1"/>
</dbReference>